<dbReference type="AlphaFoldDB" id="A0A243S130"/>
<accession>A0A243S130</accession>
<name>A0A243S130_9ACTN</name>
<dbReference type="RefSeq" id="WP_086602515.1">
    <property type="nucleotide sequence ID" value="NZ_NGFN01000131.1"/>
</dbReference>
<dbReference type="Proteomes" id="UP000195105">
    <property type="component" value="Unassembled WGS sequence"/>
</dbReference>
<reference evidence="2 3" key="1">
    <citation type="submission" date="2017-05" db="EMBL/GenBank/DDBJ databases">
        <title>Biotechnological potential of actinobacteria isolated from South African environments.</title>
        <authorList>
            <person name="Le Roes-Hill M."/>
            <person name="Prins A."/>
            <person name="Durrell K.A."/>
        </authorList>
    </citation>
    <scope>NUCLEOTIDE SEQUENCE [LARGE SCALE GENOMIC DNA]</scope>
    <source>
        <strain evidence="2 3">HMC13</strain>
    </source>
</reference>
<protein>
    <submittedName>
        <fullName evidence="2">Uncharacterized protein</fullName>
    </submittedName>
</protein>
<feature type="region of interest" description="Disordered" evidence="1">
    <location>
        <begin position="1"/>
        <end position="54"/>
    </location>
</feature>
<evidence type="ECO:0000256" key="1">
    <source>
        <dbReference type="SAM" id="MobiDB-lite"/>
    </source>
</evidence>
<evidence type="ECO:0000313" key="2">
    <source>
        <dbReference type="EMBL" id="OUD01234.1"/>
    </source>
</evidence>
<organism evidence="2 3">
    <name type="scientific">Streptomyces swartbergensis</name>
    <dbReference type="NCBI Taxonomy" id="487165"/>
    <lineage>
        <taxon>Bacteria</taxon>
        <taxon>Bacillati</taxon>
        <taxon>Actinomycetota</taxon>
        <taxon>Actinomycetes</taxon>
        <taxon>Kitasatosporales</taxon>
        <taxon>Streptomycetaceae</taxon>
        <taxon>Streptomyces</taxon>
    </lineage>
</organism>
<sequence>MTGPAHGDHGSGSALRGSADAEQTEAVFAELAADLAPHSPPQIRPAEPVANPQQHLVQLSRPRIGAHIILHDQNNSDRAPPVTNSRHMTASQLAALRNRLLTSDDSELQLEY</sequence>
<evidence type="ECO:0000313" key="3">
    <source>
        <dbReference type="Proteomes" id="UP000195105"/>
    </source>
</evidence>
<keyword evidence="3" id="KW-1185">Reference proteome</keyword>
<proteinExistence type="predicted"/>
<comment type="caution">
    <text evidence="2">The sequence shown here is derived from an EMBL/GenBank/DDBJ whole genome shotgun (WGS) entry which is preliminary data.</text>
</comment>
<gene>
    <name evidence="2" type="ORF">CA983_21360</name>
</gene>
<dbReference type="EMBL" id="NGFN01000131">
    <property type="protein sequence ID" value="OUD01234.1"/>
    <property type="molecule type" value="Genomic_DNA"/>
</dbReference>